<protein>
    <submittedName>
        <fullName evidence="2">Uncharacterized protein</fullName>
    </submittedName>
</protein>
<evidence type="ECO:0000313" key="3">
    <source>
        <dbReference type="Proteomes" id="UP000266841"/>
    </source>
</evidence>
<evidence type="ECO:0000256" key="1">
    <source>
        <dbReference type="SAM" id="MobiDB-lite"/>
    </source>
</evidence>
<reference evidence="2 3" key="1">
    <citation type="journal article" date="2012" name="Genome Biol.">
        <title>Genome and low-iron response of an oceanic diatom adapted to chronic iron limitation.</title>
        <authorList>
            <person name="Lommer M."/>
            <person name="Specht M."/>
            <person name="Roy A.S."/>
            <person name="Kraemer L."/>
            <person name="Andreson R."/>
            <person name="Gutowska M.A."/>
            <person name="Wolf J."/>
            <person name="Bergner S.V."/>
            <person name="Schilhabel M.B."/>
            <person name="Klostermeier U.C."/>
            <person name="Beiko R.G."/>
            <person name="Rosenstiel P."/>
            <person name="Hippler M."/>
            <person name="Laroche J."/>
        </authorList>
    </citation>
    <scope>NUCLEOTIDE SEQUENCE [LARGE SCALE GENOMIC DNA]</scope>
    <source>
        <strain evidence="2 3">CCMP1005</strain>
    </source>
</reference>
<feature type="region of interest" description="Disordered" evidence="1">
    <location>
        <begin position="205"/>
        <end position="243"/>
    </location>
</feature>
<evidence type="ECO:0000313" key="2">
    <source>
        <dbReference type="EMBL" id="EJK44332.1"/>
    </source>
</evidence>
<dbReference type="EMBL" id="AGNL01049831">
    <property type="protein sequence ID" value="EJK44332.1"/>
    <property type="molecule type" value="Genomic_DNA"/>
</dbReference>
<sequence length="387" mass="42773">MHRRSSISWLRCARDPVTSGFFLSHVSLLQAADVAGNRLSRNQAQTPPRERDRLGCASARFAIMSSVETAATGFNDSVGRSVGRSRSCFMVFGEPVHPSESSWAASLVGRAVVFSSYEEGGVSNTYRAGSGSENIAGCQQKCLNWQNIGVSLSYRSYMSLEHTPCPQNMQTCKRAAQEEALTTTTVPATYRPRIVLNRNGREAEGVCRDPAEAAAEDRSNGRAEPDEDAYIGEPREFQEADPQTKRERALEQALYQIALKEQRAQFAADAHFLNAIDENACYEVMEPTILPPKPKRKVKQSVLARSKARKARKERPRVKKKGGFKKKIRFSNSPASPPVTSYLSKALWGIEDTSLVQKGTEPQIAGEGVSGEKKKKRPRKKKFGSRG</sequence>
<dbReference type="AlphaFoldDB" id="K0RCU7"/>
<name>K0RCU7_THAOC</name>
<proteinExistence type="predicted"/>
<dbReference type="Proteomes" id="UP000266841">
    <property type="component" value="Unassembled WGS sequence"/>
</dbReference>
<feature type="region of interest" description="Disordered" evidence="1">
    <location>
        <begin position="292"/>
        <end position="323"/>
    </location>
</feature>
<comment type="caution">
    <text evidence="2">The sequence shown here is derived from an EMBL/GenBank/DDBJ whole genome shotgun (WGS) entry which is preliminary data.</text>
</comment>
<keyword evidence="3" id="KW-1185">Reference proteome</keyword>
<feature type="compositionally biased region" description="Basic residues" evidence="1">
    <location>
        <begin position="373"/>
        <end position="387"/>
    </location>
</feature>
<feature type="compositionally biased region" description="Basic residues" evidence="1">
    <location>
        <begin position="306"/>
        <end position="323"/>
    </location>
</feature>
<feature type="compositionally biased region" description="Basic and acidic residues" evidence="1">
    <location>
        <begin position="205"/>
        <end position="224"/>
    </location>
</feature>
<gene>
    <name evidence="2" type="ORF">THAOC_37136</name>
</gene>
<feature type="compositionally biased region" description="Basic and acidic residues" evidence="1">
    <location>
        <begin position="233"/>
        <end position="243"/>
    </location>
</feature>
<accession>K0RCU7</accession>
<feature type="region of interest" description="Disordered" evidence="1">
    <location>
        <begin position="359"/>
        <end position="387"/>
    </location>
</feature>
<organism evidence="2 3">
    <name type="scientific">Thalassiosira oceanica</name>
    <name type="common">Marine diatom</name>
    <dbReference type="NCBI Taxonomy" id="159749"/>
    <lineage>
        <taxon>Eukaryota</taxon>
        <taxon>Sar</taxon>
        <taxon>Stramenopiles</taxon>
        <taxon>Ochrophyta</taxon>
        <taxon>Bacillariophyta</taxon>
        <taxon>Coscinodiscophyceae</taxon>
        <taxon>Thalassiosirophycidae</taxon>
        <taxon>Thalassiosirales</taxon>
        <taxon>Thalassiosiraceae</taxon>
        <taxon>Thalassiosira</taxon>
    </lineage>
</organism>